<dbReference type="InterPro" id="IPR006439">
    <property type="entry name" value="HAD-SF_hydro_IA"/>
</dbReference>
<keyword evidence="1" id="KW-0378">Hydrolase</keyword>
<dbReference type="EMBL" id="JADEYS010000005">
    <property type="protein sequence ID" value="MBE9396880.1"/>
    <property type="molecule type" value="Genomic_DNA"/>
</dbReference>
<dbReference type="EC" id="3.1.3.5" evidence="1"/>
<dbReference type="CDD" id="cd01427">
    <property type="entry name" value="HAD_like"/>
    <property type="match status" value="1"/>
</dbReference>
<dbReference type="SFLD" id="SFLDG01129">
    <property type="entry name" value="C1.5:_HAD__Beta-PGM__Phosphata"/>
    <property type="match status" value="1"/>
</dbReference>
<dbReference type="SFLD" id="SFLDS00003">
    <property type="entry name" value="Haloacid_Dehalogenase"/>
    <property type="match status" value="1"/>
</dbReference>
<gene>
    <name evidence="1" type="primary">yrfG</name>
    <name evidence="1" type="ORF">IOQ59_06335</name>
</gene>
<organism evidence="1 2">
    <name type="scientific">Pontibacterium sinense</name>
    <dbReference type="NCBI Taxonomy" id="2781979"/>
    <lineage>
        <taxon>Bacteria</taxon>
        <taxon>Pseudomonadati</taxon>
        <taxon>Pseudomonadota</taxon>
        <taxon>Gammaproteobacteria</taxon>
        <taxon>Oceanospirillales</taxon>
        <taxon>Oceanospirillaceae</taxon>
        <taxon>Pontibacterium</taxon>
    </lineage>
</organism>
<dbReference type="GO" id="GO:0005829">
    <property type="term" value="C:cytosol"/>
    <property type="evidence" value="ECO:0007669"/>
    <property type="project" value="TreeGrafter"/>
</dbReference>
<dbReference type="PANTHER" id="PTHR43434">
    <property type="entry name" value="PHOSPHOGLYCOLATE PHOSPHATASE"/>
    <property type="match status" value="1"/>
</dbReference>
<reference evidence="1" key="1">
    <citation type="submission" date="2020-10" db="EMBL/GenBank/DDBJ databases">
        <title>Bacterium isolated from coastal waters sediment.</title>
        <authorList>
            <person name="Chen R.-J."/>
            <person name="Lu D.-C."/>
            <person name="Zhu K.-L."/>
            <person name="Du Z.-J."/>
        </authorList>
    </citation>
    <scope>NUCLEOTIDE SEQUENCE</scope>
    <source>
        <strain evidence="1">N1Y112</strain>
    </source>
</reference>
<dbReference type="RefSeq" id="WP_193952436.1">
    <property type="nucleotide sequence ID" value="NZ_JADEYS010000005.1"/>
</dbReference>
<dbReference type="NCBIfam" id="NF011564">
    <property type="entry name" value="PRK14988.1"/>
    <property type="match status" value="1"/>
</dbReference>
<dbReference type="GO" id="GO:0008967">
    <property type="term" value="F:phosphoglycolate phosphatase activity"/>
    <property type="evidence" value="ECO:0007669"/>
    <property type="project" value="TreeGrafter"/>
</dbReference>
<dbReference type="Pfam" id="PF00702">
    <property type="entry name" value="Hydrolase"/>
    <property type="match status" value="1"/>
</dbReference>
<dbReference type="Proteomes" id="UP000640333">
    <property type="component" value="Unassembled WGS sequence"/>
</dbReference>
<dbReference type="InterPro" id="IPR050155">
    <property type="entry name" value="HAD-like_hydrolase_sf"/>
</dbReference>
<dbReference type="GO" id="GO:0008253">
    <property type="term" value="F:5'-nucleotidase activity"/>
    <property type="evidence" value="ECO:0007669"/>
    <property type="project" value="UniProtKB-EC"/>
</dbReference>
<accession>A0A8J7F850</accession>
<dbReference type="GO" id="GO:0006281">
    <property type="term" value="P:DNA repair"/>
    <property type="evidence" value="ECO:0007669"/>
    <property type="project" value="TreeGrafter"/>
</dbReference>
<name>A0A8J7F850_9GAMM</name>
<dbReference type="SUPFAM" id="SSF56784">
    <property type="entry name" value="HAD-like"/>
    <property type="match status" value="1"/>
</dbReference>
<sequence>MIDWSQIDTVLLDMDGTLLDLHFDSHFWLEFLPLRYAQIHAMEPGEAREWLHQRIIQEQGTLNWYCLDFWSRELGVDVPELKREVADRIAFRPHVKDFLARLQQEKIRTVIVTNAHYGSLNLKKEYTDIHTLVDDVICSHDFQLPKEDVCFWDKLKEVEPFDPSRTLLVDDSLPVLRSAQKYGIRYLLSIVQPDSQAPRREIDEFRAIDHFDEIMPKKSDS</sequence>
<dbReference type="NCBIfam" id="TIGR01509">
    <property type="entry name" value="HAD-SF-IA-v3"/>
    <property type="match status" value="1"/>
</dbReference>
<dbReference type="PANTHER" id="PTHR43434:SF3">
    <property type="entry name" value="GMP_IMP NUCLEOTIDASE YRFG"/>
    <property type="match status" value="1"/>
</dbReference>
<evidence type="ECO:0000313" key="1">
    <source>
        <dbReference type="EMBL" id="MBE9396880.1"/>
    </source>
</evidence>
<evidence type="ECO:0000313" key="2">
    <source>
        <dbReference type="Proteomes" id="UP000640333"/>
    </source>
</evidence>
<dbReference type="InterPro" id="IPR036412">
    <property type="entry name" value="HAD-like_sf"/>
</dbReference>
<proteinExistence type="predicted"/>
<dbReference type="Gene3D" id="3.40.50.1000">
    <property type="entry name" value="HAD superfamily/HAD-like"/>
    <property type="match status" value="1"/>
</dbReference>
<dbReference type="InterPro" id="IPR023214">
    <property type="entry name" value="HAD_sf"/>
</dbReference>
<dbReference type="AlphaFoldDB" id="A0A8J7F850"/>
<protein>
    <submittedName>
        <fullName evidence="1">GMP/IMP nucleotidase</fullName>
        <ecNumber evidence="1">3.1.3.5</ecNumber>
    </submittedName>
</protein>
<comment type="caution">
    <text evidence="1">The sequence shown here is derived from an EMBL/GenBank/DDBJ whole genome shotgun (WGS) entry which is preliminary data.</text>
</comment>
<keyword evidence="2" id="KW-1185">Reference proteome</keyword>